<dbReference type="Pfam" id="PF00756">
    <property type="entry name" value="Esterase"/>
    <property type="match status" value="1"/>
</dbReference>
<dbReference type="EMBL" id="UOGJ01000046">
    <property type="protein sequence ID" value="VAX35364.1"/>
    <property type="molecule type" value="Genomic_DNA"/>
</dbReference>
<dbReference type="NCBIfam" id="TIGR02821">
    <property type="entry name" value="fghA_ester_D"/>
    <property type="match status" value="1"/>
</dbReference>
<dbReference type="GO" id="GO:0046294">
    <property type="term" value="P:formaldehyde catabolic process"/>
    <property type="evidence" value="ECO:0007669"/>
    <property type="project" value="InterPro"/>
</dbReference>
<dbReference type="PANTHER" id="PTHR10061">
    <property type="entry name" value="S-FORMYLGLUTATHIONE HYDROLASE"/>
    <property type="match status" value="1"/>
</dbReference>
<dbReference type="Gene3D" id="3.40.50.1820">
    <property type="entry name" value="alpha/beta hydrolase"/>
    <property type="match status" value="1"/>
</dbReference>
<evidence type="ECO:0000256" key="2">
    <source>
        <dbReference type="ARBA" id="ARBA00012479"/>
    </source>
</evidence>
<dbReference type="PANTHER" id="PTHR10061:SF0">
    <property type="entry name" value="S-FORMYLGLUTATHIONE HYDROLASE"/>
    <property type="match status" value="1"/>
</dbReference>
<dbReference type="InterPro" id="IPR000801">
    <property type="entry name" value="Esterase-like"/>
</dbReference>
<protein>
    <recommendedName>
        <fullName evidence="2">S-formylglutathione hydrolase</fullName>
        <ecNumber evidence="2">3.1.2.12</ecNumber>
    </recommendedName>
</protein>
<dbReference type="GO" id="GO:0005829">
    <property type="term" value="C:cytosol"/>
    <property type="evidence" value="ECO:0007669"/>
    <property type="project" value="TreeGrafter"/>
</dbReference>
<organism evidence="5">
    <name type="scientific">hydrothermal vent metagenome</name>
    <dbReference type="NCBI Taxonomy" id="652676"/>
    <lineage>
        <taxon>unclassified sequences</taxon>
        <taxon>metagenomes</taxon>
        <taxon>ecological metagenomes</taxon>
    </lineage>
</organism>
<accession>A0A3B1DH49</accession>
<proteinExistence type="inferred from homology"/>
<dbReference type="FunFam" id="3.40.50.1820:FF:000002">
    <property type="entry name" value="S-formylglutathione hydrolase"/>
    <property type="match status" value="1"/>
</dbReference>
<evidence type="ECO:0000313" key="5">
    <source>
        <dbReference type="EMBL" id="VAX35364.1"/>
    </source>
</evidence>
<reference evidence="5" key="1">
    <citation type="submission" date="2018-06" db="EMBL/GenBank/DDBJ databases">
        <authorList>
            <person name="Zhirakovskaya E."/>
        </authorList>
    </citation>
    <scope>NUCLEOTIDE SEQUENCE</scope>
</reference>
<dbReference type="GO" id="GO:0052689">
    <property type="term" value="F:carboxylic ester hydrolase activity"/>
    <property type="evidence" value="ECO:0007669"/>
    <property type="project" value="UniProtKB-KW"/>
</dbReference>
<comment type="similarity">
    <text evidence="1">Belongs to the esterase D family.</text>
</comment>
<keyword evidence="4 5" id="KW-0378">Hydrolase</keyword>
<gene>
    <name evidence="5" type="ORF">MNBD_UNCLBAC01-47</name>
</gene>
<keyword evidence="3" id="KW-0719">Serine esterase</keyword>
<evidence type="ECO:0000256" key="3">
    <source>
        <dbReference type="ARBA" id="ARBA00022487"/>
    </source>
</evidence>
<evidence type="ECO:0000256" key="4">
    <source>
        <dbReference type="ARBA" id="ARBA00022801"/>
    </source>
</evidence>
<dbReference type="InterPro" id="IPR014186">
    <property type="entry name" value="S-formylglutathione_hydrol"/>
</dbReference>
<dbReference type="SUPFAM" id="SSF53474">
    <property type="entry name" value="alpha/beta-Hydrolases"/>
    <property type="match status" value="1"/>
</dbReference>
<dbReference type="GO" id="GO:0018738">
    <property type="term" value="F:S-formylglutathione hydrolase activity"/>
    <property type="evidence" value="ECO:0007669"/>
    <property type="project" value="UniProtKB-EC"/>
</dbReference>
<evidence type="ECO:0000256" key="1">
    <source>
        <dbReference type="ARBA" id="ARBA00005622"/>
    </source>
</evidence>
<name>A0A3B1DH49_9ZZZZ</name>
<sequence>MITLIKKNKCFDGFVEYYEHDSFSTQTQMKFSVFVPANNKKSPVLFWLSGLTCTEENFMAKAGVQQFANREGIIIVCPDTSPRGTNIKGEHDHWDFGSGAGFYVNATTELWKQNYRMYDYIVNELPELIASNFSADLLRLSIFGHSMGGHGALTIALRNPKMFKSVSALAPICAPMQCAWGQKAFTHYLGKDSNDWTNYDASELIKLAQIHVPILIDQGTDDEFLKEQLKTSVFENICKTAKYNVNIRFQKGYDHSFYFISSFIEDHINFHAKYLYGN</sequence>
<dbReference type="AlphaFoldDB" id="A0A3B1DH49"/>
<dbReference type="InterPro" id="IPR029058">
    <property type="entry name" value="AB_hydrolase_fold"/>
</dbReference>
<dbReference type="EC" id="3.1.2.12" evidence="2"/>